<dbReference type="Proteomes" id="UP001328107">
    <property type="component" value="Unassembled WGS sequence"/>
</dbReference>
<comment type="caution">
    <text evidence="2">The sequence shown here is derived from an EMBL/GenBank/DDBJ whole genome shotgun (WGS) entry which is preliminary data.</text>
</comment>
<reference evidence="3" key="1">
    <citation type="submission" date="2022-10" db="EMBL/GenBank/DDBJ databases">
        <title>Genome assembly of Pristionchus species.</title>
        <authorList>
            <person name="Yoshida K."/>
            <person name="Sommer R.J."/>
        </authorList>
    </citation>
    <scope>NUCLEOTIDE SEQUENCE [LARGE SCALE GENOMIC DNA]</scope>
    <source>
        <strain evidence="3">RS5460</strain>
    </source>
</reference>
<sequence length="126" mass="13428">FYVPMRRSDEGILLRKKQEQWAREKEERAADNWFPFGSPGGGNPNKKHVARDYEAAAKSPTPYVRPAAENVPPPQDPSTSGRVDTVATSRPMEAASSAESSVGRGGGTTSDESSRSRTAAPPAAAA</sequence>
<keyword evidence="3" id="KW-1185">Reference proteome</keyword>
<protein>
    <submittedName>
        <fullName evidence="2">Uncharacterized protein</fullName>
    </submittedName>
</protein>
<feature type="non-terminal residue" evidence="2">
    <location>
        <position position="126"/>
    </location>
</feature>
<evidence type="ECO:0000313" key="2">
    <source>
        <dbReference type="EMBL" id="GMR49088.1"/>
    </source>
</evidence>
<dbReference type="AlphaFoldDB" id="A0AAN5CR95"/>
<feature type="non-terminal residue" evidence="2">
    <location>
        <position position="1"/>
    </location>
</feature>
<proteinExistence type="predicted"/>
<organism evidence="2 3">
    <name type="scientific">Pristionchus mayeri</name>
    <dbReference type="NCBI Taxonomy" id="1317129"/>
    <lineage>
        <taxon>Eukaryota</taxon>
        <taxon>Metazoa</taxon>
        <taxon>Ecdysozoa</taxon>
        <taxon>Nematoda</taxon>
        <taxon>Chromadorea</taxon>
        <taxon>Rhabditida</taxon>
        <taxon>Rhabditina</taxon>
        <taxon>Diplogasteromorpha</taxon>
        <taxon>Diplogasteroidea</taxon>
        <taxon>Neodiplogasteridae</taxon>
        <taxon>Pristionchus</taxon>
    </lineage>
</organism>
<feature type="region of interest" description="Disordered" evidence="1">
    <location>
        <begin position="22"/>
        <end position="126"/>
    </location>
</feature>
<dbReference type="EMBL" id="BTRK01000004">
    <property type="protein sequence ID" value="GMR49088.1"/>
    <property type="molecule type" value="Genomic_DNA"/>
</dbReference>
<name>A0AAN5CR95_9BILA</name>
<feature type="compositionally biased region" description="Polar residues" evidence="1">
    <location>
        <begin position="77"/>
        <end position="88"/>
    </location>
</feature>
<evidence type="ECO:0000256" key="1">
    <source>
        <dbReference type="SAM" id="MobiDB-lite"/>
    </source>
</evidence>
<evidence type="ECO:0000313" key="3">
    <source>
        <dbReference type="Proteomes" id="UP001328107"/>
    </source>
</evidence>
<gene>
    <name evidence="2" type="ORF">PMAYCL1PPCAC_19283</name>
</gene>
<accession>A0AAN5CR95</accession>